<evidence type="ECO:0000256" key="3">
    <source>
        <dbReference type="ARBA" id="ARBA00023082"/>
    </source>
</evidence>
<dbReference type="SUPFAM" id="SSF88946">
    <property type="entry name" value="Sigma2 domain of RNA polymerase sigma factors"/>
    <property type="match status" value="1"/>
</dbReference>
<keyword evidence="3" id="KW-0731">Sigma factor</keyword>
<dbReference type="InterPro" id="IPR036388">
    <property type="entry name" value="WH-like_DNA-bd_sf"/>
</dbReference>
<dbReference type="InterPro" id="IPR000943">
    <property type="entry name" value="RNA_pol_sigma70"/>
</dbReference>
<sequence length="215" mass="24297">MTTATLAPDSTELADEDLVEVARTGDEAALAELLRRFRPQVRAKAKTYFLSGGDRQDVIQEGMIGLYKAVRDYDRSKHPSFRHFADLCVTRQVITAIKGANRRKHAPLNAYVSLTGSVSHEDDSDMEYRERIADDGQDPIHKITSATDLDQLRSFCAEVLSDLETEVLVRYVSGESYSDIAVELGRHAKAIDNALQRVKRKLEQYVEERRIRPTD</sequence>
<protein>
    <submittedName>
        <fullName evidence="7">RNA polymerase sporulation specific sigma factor SigH</fullName>
    </submittedName>
</protein>
<evidence type="ECO:0000256" key="5">
    <source>
        <dbReference type="ARBA" id="ARBA00023163"/>
    </source>
</evidence>
<dbReference type="GO" id="GO:0016987">
    <property type="term" value="F:sigma factor activity"/>
    <property type="evidence" value="ECO:0007669"/>
    <property type="project" value="UniProtKB-KW"/>
</dbReference>
<dbReference type="GO" id="GO:0006352">
    <property type="term" value="P:DNA-templated transcription initiation"/>
    <property type="evidence" value="ECO:0007669"/>
    <property type="project" value="InterPro"/>
</dbReference>
<dbReference type="InterPro" id="IPR014284">
    <property type="entry name" value="RNA_pol_sigma-70_dom"/>
</dbReference>
<dbReference type="InterPro" id="IPR007627">
    <property type="entry name" value="RNA_pol_sigma70_r2"/>
</dbReference>
<evidence type="ECO:0000256" key="4">
    <source>
        <dbReference type="ARBA" id="ARBA00023125"/>
    </source>
</evidence>
<dbReference type="Pfam" id="PF08281">
    <property type="entry name" value="Sigma70_r4_2"/>
    <property type="match status" value="1"/>
</dbReference>
<dbReference type="AlphaFoldDB" id="A0A346Y0C0"/>
<dbReference type="PANTHER" id="PTHR30385:SF1">
    <property type="entry name" value="RNA POLYMERASE SIGMA-H FACTOR"/>
    <property type="match status" value="1"/>
</dbReference>
<reference evidence="7 8" key="1">
    <citation type="submission" date="2018-09" db="EMBL/GenBank/DDBJ databases">
        <title>Complete genome sequence of Euzebya sp. DY32-46 isolated from seawater of Pacific Ocean.</title>
        <authorList>
            <person name="Xu L."/>
            <person name="Wu Y.-H."/>
            <person name="Xu X.-W."/>
        </authorList>
    </citation>
    <scope>NUCLEOTIDE SEQUENCE [LARGE SCALE GENOMIC DNA]</scope>
    <source>
        <strain evidence="7 8">DY32-46</strain>
    </source>
</reference>
<dbReference type="InterPro" id="IPR016371">
    <property type="entry name" value="RNA_pol_sigma-H_factor"/>
</dbReference>
<dbReference type="NCBIfam" id="NF006145">
    <property type="entry name" value="PRK08295.1-2"/>
    <property type="match status" value="1"/>
</dbReference>
<feature type="domain" description="RNA polymerase sigma-70" evidence="6">
    <location>
        <begin position="57"/>
        <end position="70"/>
    </location>
</feature>
<comment type="similarity">
    <text evidence="1">Belongs to the sigma-70 factor family. ECF subfamily.</text>
</comment>
<dbReference type="KEGG" id="euz:DVS28_a3242"/>
<proteinExistence type="inferred from homology"/>
<keyword evidence="5" id="KW-0804">Transcription</keyword>
<dbReference type="NCBIfam" id="NF006148">
    <property type="entry name" value="PRK08295.1-5"/>
    <property type="match status" value="1"/>
</dbReference>
<dbReference type="RefSeq" id="WP_114592339.1">
    <property type="nucleotide sequence ID" value="NZ_CP031165.1"/>
</dbReference>
<evidence type="ECO:0000313" key="8">
    <source>
        <dbReference type="Proteomes" id="UP000264006"/>
    </source>
</evidence>
<dbReference type="PROSITE" id="PS00715">
    <property type="entry name" value="SIGMA70_1"/>
    <property type="match status" value="1"/>
</dbReference>
<name>A0A346Y0C0_9ACTN</name>
<evidence type="ECO:0000259" key="6">
    <source>
        <dbReference type="PROSITE" id="PS00715"/>
    </source>
</evidence>
<dbReference type="PIRSF" id="PIRSF002939">
    <property type="entry name" value="RNA_polymerase_sigma-H_factor"/>
    <property type="match status" value="1"/>
</dbReference>
<dbReference type="InterPro" id="IPR013324">
    <property type="entry name" value="RNA_pol_sigma_r3/r4-like"/>
</dbReference>
<dbReference type="EMBL" id="CP031165">
    <property type="protein sequence ID" value="AXV07917.1"/>
    <property type="molecule type" value="Genomic_DNA"/>
</dbReference>
<dbReference type="OrthoDB" id="9783788at2"/>
<evidence type="ECO:0000256" key="1">
    <source>
        <dbReference type="ARBA" id="ARBA00010641"/>
    </source>
</evidence>
<dbReference type="NCBIfam" id="TIGR02937">
    <property type="entry name" value="sigma70-ECF"/>
    <property type="match status" value="1"/>
</dbReference>
<evidence type="ECO:0000313" key="7">
    <source>
        <dbReference type="EMBL" id="AXV07917.1"/>
    </source>
</evidence>
<evidence type="ECO:0000256" key="2">
    <source>
        <dbReference type="ARBA" id="ARBA00023015"/>
    </source>
</evidence>
<dbReference type="PANTHER" id="PTHR30385">
    <property type="entry name" value="SIGMA FACTOR F FLAGELLAR"/>
    <property type="match status" value="1"/>
</dbReference>
<dbReference type="Pfam" id="PF04542">
    <property type="entry name" value="Sigma70_r2"/>
    <property type="match status" value="1"/>
</dbReference>
<gene>
    <name evidence="7" type="ORF">DVS28_a3242</name>
</gene>
<dbReference type="Gene3D" id="1.10.1740.10">
    <property type="match status" value="1"/>
</dbReference>
<organism evidence="7 8">
    <name type="scientific">Euzebya pacifica</name>
    <dbReference type="NCBI Taxonomy" id="1608957"/>
    <lineage>
        <taxon>Bacteria</taxon>
        <taxon>Bacillati</taxon>
        <taxon>Actinomycetota</taxon>
        <taxon>Nitriliruptoria</taxon>
        <taxon>Euzebyales</taxon>
    </lineage>
</organism>
<accession>A0A346Y0C0</accession>
<keyword evidence="2" id="KW-0805">Transcription regulation</keyword>
<dbReference type="InterPro" id="IPR013249">
    <property type="entry name" value="RNA_pol_sigma70_r4_t2"/>
</dbReference>
<keyword evidence="8" id="KW-1185">Reference proteome</keyword>
<dbReference type="InterPro" id="IPR013325">
    <property type="entry name" value="RNA_pol_sigma_r2"/>
</dbReference>
<keyword evidence="4" id="KW-0238">DNA-binding</keyword>
<dbReference type="SUPFAM" id="SSF88659">
    <property type="entry name" value="Sigma3 and sigma4 domains of RNA polymerase sigma factors"/>
    <property type="match status" value="1"/>
</dbReference>
<dbReference type="GO" id="GO:0003677">
    <property type="term" value="F:DNA binding"/>
    <property type="evidence" value="ECO:0007669"/>
    <property type="project" value="UniProtKB-KW"/>
</dbReference>
<dbReference type="Gene3D" id="1.10.10.10">
    <property type="entry name" value="Winged helix-like DNA-binding domain superfamily/Winged helix DNA-binding domain"/>
    <property type="match status" value="1"/>
</dbReference>
<dbReference type="Proteomes" id="UP000264006">
    <property type="component" value="Chromosome"/>
</dbReference>